<dbReference type="RefSeq" id="WP_062860954.1">
    <property type="nucleotide sequence ID" value="NZ_CP014869.1"/>
</dbReference>
<dbReference type="KEGG" id="bly:A2T55_03770"/>
<evidence type="ECO:0000259" key="1">
    <source>
        <dbReference type="Pfam" id="PF18029"/>
    </source>
</evidence>
<dbReference type="Proteomes" id="UP000075950">
    <property type="component" value="Chromosome"/>
</dbReference>
<gene>
    <name evidence="2" type="ORF">A2T55_03770</name>
</gene>
<dbReference type="SUPFAM" id="SSF54593">
    <property type="entry name" value="Glyoxalase/Bleomycin resistance protein/Dihydroxybiphenyl dioxygenase"/>
    <property type="match status" value="1"/>
</dbReference>
<proteinExistence type="predicted"/>
<protein>
    <submittedName>
        <fullName evidence="2">Glyoxalase</fullName>
    </submittedName>
</protein>
<accession>A0A142NKV1</accession>
<evidence type="ECO:0000313" key="3">
    <source>
        <dbReference type="Proteomes" id="UP000075950"/>
    </source>
</evidence>
<dbReference type="Pfam" id="PF18029">
    <property type="entry name" value="Glyoxalase_6"/>
    <property type="match status" value="1"/>
</dbReference>
<dbReference type="CDD" id="cd06587">
    <property type="entry name" value="VOC"/>
    <property type="match status" value="1"/>
</dbReference>
<dbReference type="Gene3D" id="3.10.180.10">
    <property type="entry name" value="2,3-Dihydroxybiphenyl 1,2-Dioxygenase, domain 1"/>
    <property type="match status" value="1"/>
</dbReference>
<feature type="domain" description="Glyoxalase-like" evidence="1">
    <location>
        <begin position="9"/>
        <end position="118"/>
    </location>
</feature>
<reference evidence="3" key="1">
    <citation type="submission" date="2016-03" db="EMBL/GenBank/DDBJ databases">
        <authorList>
            <person name="Ploux O."/>
        </authorList>
    </citation>
    <scope>NUCLEOTIDE SEQUENCE [LARGE SCALE GENOMIC DNA]</scope>
    <source>
        <strain evidence="3">BS258</strain>
    </source>
</reference>
<evidence type="ECO:0000313" key="2">
    <source>
        <dbReference type="EMBL" id="AMT93010.1"/>
    </source>
</evidence>
<sequence length="120" mass="13212">MAIAKQPVVVIDAPDARELAEFYGKLLDWSVTVEDDGTWAEVVSNSWPPICIQQVEDYHAPSWPSQAHPQQMHLDVMVDDLDVAEKAVLEIGAGKAPEQPGETFRVFLDPAGHPFCLCKG</sequence>
<dbReference type="InterPro" id="IPR029068">
    <property type="entry name" value="Glyas_Bleomycin-R_OHBP_Dase"/>
</dbReference>
<dbReference type="PANTHER" id="PTHR35908">
    <property type="entry name" value="HYPOTHETICAL FUSION PROTEIN"/>
    <property type="match status" value="1"/>
</dbReference>
<dbReference type="InterPro" id="IPR041581">
    <property type="entry name" value="Glyoxalase_6"/>
</dbReference>
<organism evidence="2 3">
    <name type="scientific">Brevibacterium linens</name>
    <dbReference type="NCBI Taxonomy" id="1703"/>
    <lineage>
        <taxon>Bacteria</taxon>
        <taxon>Bacillati</taxon>
        <taxon>Actinomycetota</taxon>
        <taxon>Actinomycetes</taxon>
        <taxon>Micrococcales</taxon>
        <taxon>Brevibacteriaceae</taxon>
        <taxon>Brevibacterium</taxon>
    </lineage>
</organism>
<name>A0A142NKV1_BRELN</name>
<dbReference type="PANTHER" id="PTHR35908:SF1">
    <property type="entry name" value="CONSERVED PROTEIN"/>
    <property type="match status" value="1"/>
</dbReference>
<dbReference type="EMBL" id="CP014869">
    <property type="protein sequence ID" value="AMT93010.1"/>
    <property type="molecule type" value="Genomic_DNA"/>
</dbReference>
<dbReference type="AlphaFoldDB" id="A0A142NKV1"/>